<dbReference type="EMBL" id="FOZS01000004">
    <property type="protein sequence ID" value="SFS97967.1"/>
    <property type="molecule type" value="Genomic_DNA"/>
</dbReference>
<keyword evidence="2" id="KW-0479">Metal-binding</keyword>
<dbReference type="OrthoDB" id="170089at2157"/>
<name>A0A1I6U9L3_9EURY</name>
<accession>A0A1I6U9L3</accession>
<dbReference type="InterPro" id="IPR053138">
    <property type="entry name" value="N-alpha-Ac-DABA_deacetylase"/>
</dbReference>
<evidence type="ECO:0000313" key="7">
    <source>
        <dbReference type="EMBL" id="SFS97967.1"/>
    </source>
</evidence>
<evidence type="ECO:0000256" key="2">
    <source>
        <dbReference type="ARBA" id="ARBA00022723"/>
    </source>
</evidence>
<dbReference type="SUPFAM" id="SSF53187">
    <property type="entry name" value="Zn-dependent exopeptidases"/>
    <property type="match status" value="1"/>
</dbReference>
<evidence type="ECO:0000256" key="1">
    <source>
        <dbReference type="ARBA" id="ARBA00001947"/>
    </source>
</evidence>
<keyword evidence="4" id="KW-0862">Zinc</keyword>
<dbReference type="GO" id="GO:0046872">
    <property type="term" value="F:metal ion binding"/>
    <property type="evidence" value="ECO:0007669"/>
    <property type="project" value="UniProtKB-KW"/>
</dbReference>
<feature type="domain" description="Succinylglutamate desuccinylase/Aspartoacylase catalytic" evidence="6">
    <location>
        <begin position="59"/>
        <end position="153"/>
    </location>
</feature>
<dbReference type="PANTHER" id="PTHR37326">
    <property type="entry name" value="BLL3975 PROTEIN"/>
    <property type="match status" value="1"/>
</dbReference>
<dbReference type="Proteomes" id="UP000199199">
    <property type="component" value="Unassembled WGS sequence"/>
</dbReference>
<dbReference type="GO" id="GO:0016788">
    <property type="term" value="F:hydrolase activity, acting on ester bonds"/>
    <property type="evidence" value="ECO:0007669"/>
    <property type="project" value="InterPro"/>
</dbReference>
<reference evidence="8" key="1">
    <citation type="submission" date="2016-10" db="EMBL/GenBank/DDBJ databases">
        <authorList>
            <person name="Varghese N."/>
            <person name="Submissions S."/>
        </authorList>
    </citation>
    <scope>NUCLEOTIDE SEQUENCE [LARGE SCALE GENOMIC DNA]</scope>
    <source>
        <strain evidence="8">DSM 22427</strain>
    </source>
</reference>
<feature type="region of interest" description="Disordered" evidence="5">
    <location>
        <begin position="262"/>
        <end position="321"/>
    </location>
</feature>
<dbReference type="PANTHER" id="PTHR37326:SF1">
    <property type="entry name" value="BLL3975 PROTEIN"/>
    <property type="match status" value="1"/>
</dbReference>
<keyword evidence="3" id="KW-0378">Hydrolase</keyword>
<keyword evidence="8" id="KW-1185">Reference proteome</keyword>
<feature type="compositionally biased region" description="Acidic residues" evidence="5">
    <location>
        <begin position="262"/>
        <end position="290"/>
    </location>
</feature>
<gene>
    <name evidence="7" type="ORF">SAMN04488556_3649</name>
</gene>
<evidence type="ECO:0000256" key="5">
    <source>
        <dbReference type="SAM" id="MobiDB-lite"/>
    </source>
</evidence>
<proteinExistence type="predicted"/>
<organism evidence="7 8">
    <name type="scientific">Halostagnicola kamekurae</name>
    <dbReference type="NCBI Taxonomy" id="619731"/>
    <lineage>
        <taxon>Archaea</taxon>
        <taxon>Methanobacteriati</taxon>
        <taxon>Methanobacteriota</taxon>
        <taxon>Stenosarchaea group</taxon>
        <taxon>Halobacteria</taxon>
        <taxon>Halobacteriales</taxon>
        <taxon>Natrialbaceae</taxon>
        <taxon>Halostagnicola</taxon>
    </lineage>
</organism>
<protein>
    <submittedName>
        <fullName evidence="7">Succinylglutamate desuccinylase / Aspartoacylase family protein</fullName>
    </submittedName>
</protein>
<dbReference type="Gene3D" id="3.40.630.10">
    <property type="entry name" value="Zn peptidases"/>
    <property type="match status" value="1"/>
</dbReference>
<comment type="cofactor">
    <cofactor evidence="1">
        <name>Zn(2+)</name>
        <dbReference type="ChEBI" id="CHEBI:29105"/>
    </cofactor>
</comment>
<evidence type="ECO:0000313" key="8">
    <source>
        <dbReference type="Proteomes" id="UP000199199"/>
    </source>
</evidence>
<dbReference type="InterPro" id="IPR055438">
    <property type="entry name" value="AstE_AspA_cat"/>
</dbReference>
<dbReference type="Pfam" id="PF24827">
    <property type="entry name" value="AstE_AspA_cat"/>
    <property type="match status" value="1"/>
</dbReference>
<evidence type="ECO:0000259" key="6">
    <source>
        <dbReference type="Pfam" id="PF24827"/>
    </source>
</evidence>
<dbReference type="AlphaFoldDB" id="A0A1I6U9L3"/>
<sequence>MGSLQTSRRSLLTATASFALIGVAGANDGSESDSSRESYQILEGTDHETTVYRTTASADGPTVVVVGGMHGNEVGGYEAASAIAEWDIDAGTLVTIPRANAEAVELGTRSGDDGIDLNRQFPQGQEPTTDVARAIWNVLENHDPDIVIDLHESIGIYAGGPVDGVGQAIFHSDGAETATDADQAADTVSQNLVDEPALEFTTDTFAGPETEPSGLLVHKAARDLDAQSFLIETLSRGPALETRVQWHTRLVTDLVEEGLFEAETTPEDSSDETADGSSDETAGDADDSSDETTGAGSDGSSDETANDSDDEVIEQCPAGDA</sequence>
<evidence type="ECO:0000256" key="3">
    <source>
        <dbReference type="ARBA" id="ARBA00022801"/>
    </source>
</evidence>
<feature type="compositionally biased region" description="Acidic residues" evidence="5">
    <location>
        <begin position="300"/>
        <end position="313"/>
    </location>
</feature>
<evidence type="ECO:0000256" key="4">
    <source>
        <dbReference type="ARBA" id="ARBA00022833"/>
    </source>
</evidence>